<name>A0A0K6HRJ8_9HYPH</name>
<dbReference type="EMBL" id="CYHE01000002">
    <property type="protein sequence ID" value="CUA93647.1"/>
    <property type="molecule type" value="Genomic_DNA"/>
</dbReference>
<accession>A0A0K6HRJ8</accession>
<dbReference type="PROSITE" id="PS51186">
    <property type="entry name" value="GNAT"/>
    <property type="match status" value="1"/>
</dbReference>
<dbReference type="InterPro" id="IPR016181">
    <property type="entry name" value="Acyl_CoA_acyltransferase"/>
</dbReference>
<keyword evidence="2" id="KW-0808">Transferase</keyword>
<keyword evidence="3" id="KW-1185">Reference proteome</keyword>
<protein>
    <submittedName>
        <fullName evidence="2">Protein N-acetyltransferase, RimJ/RimL family</fullName>
    </submittedName>
</protein>
<dbReference type="PANTHER" id="PTHR43792">
    <property type="entry name" value="GNAT FAMILY, PUTATIVE (AFU_ORTHOLOGUE AFUA_3G00765)-RELATED-RELATED"/>
    <property type="match status" value="1"/>
</dbReference>
<dbReference type="Pfam" id="PF13302">
    <property type="entry name" value="Acetyltransf_3"/>
    <property type="match status" value="1"/>
</dbReference>
<organism evidence="2 3">
    <name type="scientific">Pannonibacter indicus</name>
    <dbReference type="NCBI Taxonomy" id="466044"/>
    <lineage>
        <taxon>Bacteria</taxon>
        <taxon>Pseudomonadati</taxon>
        <taxon>Pseudomonadota</taxon>
        <taxon>Alphaproteobacteria</taxon>
        <taxon>Hyphomicrobiales</taxon>
        <taxon>Stappiaceae</taxon>
        <taxon>Pannonibacter</taxon>
    </lineage>
</organism>
<dbReference type="Proteomes" id="UP000183900">
    <property type="component" value="Unassembled WGS sequence"/>
</dbReference>
<dbReference type="InterPro" id="IPR051531">
    <property type="entry name" value="N-acetyltransferase"/>
</dbReference>
<dbReference type="InterPro" id="IPR000182">
    <property type="entry name" value="GNAT_dom"/>
</dbReference>
<sequence>MIIETERLVLRPWRDEDLEPFAALCGDPQVMRYFLKPLTLEETAALIARAREKEAADGFCFRPVECKADGTLVGMVGLSRPVFPEPVPFTPCVEIGWRLARHAWGQGYASEAAGSWLRFGFETLQLNEIVAFTTVTNTPSRKVMQRLGMSHDPADDFDHPSVPEDHPLRPHVLYRLSRENWKAFGAEHVSR</sequence>
<dbReference type="RefSeq" id="WP_055454704.1">
    <property type="nucleotide sequence ID" value="NZ_CYHE01000002.1"/>
</dbReference>
<dbReference type="PANTHER" id="PTHR43792:SF1">
    <property type="entry name" value="N-ACETYLTRANSFERASE DOMAIN-CONTAINING PROTEIN"/>
    <property type="match status" value="1"/>
</dbReference>
<dbReference type="OrthoDB" id="9804153at2"/>
<evidence type="ECO:0000313" key="2">
    <source>
        <dbReference type="EMBL" id="CUA93647.1"/>
    </source>
</evidence>
<gene>
    <name evidence="2" type="ORF">Ga0061067_102461</name>
</gene>
<evidence type="ECO:0000259" key="1">
    <source>
        <dbReference type="PROSITE" id="PS51186"/>
    </source>
</evidence>
<proteinExistence type="predicted"/>
<evidence type="ECO:0000313" key="3">
    <source>
        <dbReference type="Proteomes" id="UP000183900"/>
    </source>
</evidence>
<dbReference type="AlphaFoldDB" id="A0A0K6HRJ8"/>
<reference evidence="3" key="1">
    <citation type="submission" date="2015-08" db="EMBL/GenBank/DDBJ databases">
        <authorList>
            <person name="Varghese N."/>
        </authorList>
    </citation>
    <scope>NUCLEOTIDE SEQUENCE [LARGE SCALE GENOMIC DNA]</scope>
    <source>
        <strain evidence="3">DSM 23407</strain>
    </source>
</reference>
<dbReference type="SUPFAM" id="SSF55729">
    <property type="entry name" value="Acyl-CoA N-acyltransferases (Nat)"/>
    <property type="match status" value="1"/>
</dbReference>
<feature type="domain" description="N-acetyltransferase" evidence="1">
    <location>
        <begin position="8"/>
        <end position="179"/>
    </location>
</feature>
<dbReference type="GO" id="GO:0016747">
    <property type="term" value="F:acyltransferase activity, transferring groups other than amino-acyl groups"/>
    <property type="evidence" value="ECO:0007669"/>
    <property type="project" value="InterPro"/>
</dbReference>
<dbReference type="Gene3D" id="3.40.630.30">
    <property type="match status" value="1"/>
</dbReference>